<comment type="caution">
    <text evidence="2">The sequence shown here is derived from an EMBL/GenBank/DDBJ whole genome shotgun (WGS) entry which is preliminary data.</text>
</comment>
<dbReference type="EMBL" id="JACRDE010000165">
    <property type="protein sequence ID" value="MBI5248978.1"/>
    <property type="molecule type" value="Genomic_DNA"/>
</dbReference>
<sequence length="104" mass="10893">MGAVLAGYLTAFLLASGAVHYQQLQTLGDPQAQASSGMYAFGDAILFMFVFGVVALFPTGLALYFLRPFRSFWTALSIASLALAVTGMVAASVIALASSQPPLR</sequence>
<evidence type="ECO:0000256" key="1">
    <source>
        <dbReference type="SAM" id="Phobius"/>
    </source>
</evidence>
<name>A0A9D6UZ69_9BACT</name>
<gene>
    <name evidence="2" type="ORF">HY912_05735</name>
</gene>
<dbReference type="AlphaFoldDB" id="A0A9D6UZ69"/>
<reference evidence="2" key="1">
    <citation type="submission" date="2020-07" db="EMBL/GenBank/DDBJ databases">
        <title>Huge and variable diversity of episymbiotic CPR bacteria and DPANN archaea in groundwater ecosystems.</title>
        <authorList>
            <person name="He C.Y."/>
            <person name="Keren R."/>
            <person name="Whittaker M."/>
            <person name="Farag I.F."/>
            <person name="Doudna J."/>
            <person name="Cate J.H.D."/>
            <person name="Banfield J.F."/>
        </authorList>
    </citation>
    <scope>NUCLEOTIDE SEQUENCE</scope>
    <source>
        <strain evidence="2">NC_groundwater_1664_Pr3_B-0.1um_52_9</strain>
    </source>
</reference>
<protein>
    <submittedName>
        <fullName evidence="2">Uncharacterized protein</fullName>
    </submittedName>
</protein>
<feature type="transmembrane region" description="Helical" evidence="1">
    <location>
        <begin position="44"/>
        <end position="66"/>
    </location>
</feature>
<keyword evidence="1" id="KW-0812">Transmembrane</keyword>
<evidence type="ECO:0000313" key="3">
    <source>
        <dbReference type="Proteomes" id="UP000807825"/>
    </source>
</evidence>
<evidence type="ECO:0000313" key="2">
    <source>
        <dbReference type="EMBL" id="MBI5248978.1"/>
    </source>
</evidence>
<organism evidence="2 3">
    <name type="scientific">Desulfomonile tiedjei</name>
    <dbReference type="NCBI Taxonomy" id="2358"/>
    <lineage>
        <taxon>Bacteria</taxon>
        <taxon>Pseudomonadati</taxon>
        <taxon>Thermodesulfobacteriota</taxon>
        <taxon>Desulfomonilia</taxon>
        <taxon>Desulfomonilales</taxon>
        <taxon>Desulfomonilaceae</taxon>
        <taxon>Desulfomonile</taxon>
    </lineage>
</organism>
<accession>A0A9D6UZ69</accession>
<proteinExistence type="predicted"/>
<feature type="transmembrane region" description="Helical" evidence="1">
    <location>
        <begin position="73"/>
        <end position="97"/>
    </location>
</feature>
<dbReference type="Proteomes" id="UP000807825">
    <property type="component" value="Unassembled WGS sequence"/>
</dbReference>
<keyword evidence="1" id="KW-1133">Transmembrane helix</keyword>
<keyword evidence="1" id="KW-0472">Membrane</keyword>